<keyword evidence="3" id="KW-0238">DNA-binding</keyword>
<dbReference type="InterPro" id="IPR005119">
    <property type="entry name" value="LysR_subst-bd"/>
</dbReference>
<dbReference type="SUPFAM" id="SSF46785">
    <property type="entry name" value="Winged helix' DNA-binding domain"/>
    <property type="match status" value="1"/>
</dbReference>
<dbReference type="Pfam" id="PF03466">
    <property type="entry name" value="LysR_substrate"/>
    <property type="match status" value="1"/>
</dbReference>
<dbReference type="OrthoDB" id="8523210at2"/>
<dbReference type="PANTHER" id="PTHR30118:SF15">
    <property type="entry name" value="TRANSCRIPTIONAL REGULATORY PROTEIN"/>
    <property type="match status" value="1"/>
</dbReference>
<dbReference type="EMBL" id="CABPSB010000001">
    <property type="protein sequence ID" value="VVD62278.1"/>
    <property type="molecule type" value="Genomic_DNA"/>
</dbReference>
<protein>
    <submittedName>
        <fullName evidence="6">LysR family transcriptional regulator</fullName>
    </submittedName>
</protein>
<reference evidence="6 7" key="1">
    <citation type="submission" date="2019-08" db="EMBL/GenBank/DDBJ databases">
        <authorList>
            <person name="Peeters C."/>
        </authorList>
    </citation>
    <scope>NUCLEOTIDE SEQUENCE [LARGE SCALE GENOMIC DNA]</scope>
    <source>
        <strain evidence="6 7">LMG 31108</strain>
    </source>
</reference>
<proteinExistence type="inferred from homology"/>
<comment type="similarity">
    <text evidence="1">Belongs to the LysR transcriptional regulatory family.</text>
</comment>
<evidence type="ECO:0000313" key="6">
    <source>
        <dbReference type="EMBL" id="VVD62278.1"/>
    </source>
</evidence>
<dbReference type="PROSITE" id="PS50931">
    <property type="entry name" value="HTH_LYSR"/>
    <property type="match status" value="1"/>
</dbReference>
<name>A0A5E4RK82_9BURK</name>
<evidence type="ECO:0000259" key="5">
    <source>
        <dbReference type="PROSITE" id="PS50931"/>
    </source>
</evidence>
<dbReference type="InterPro" id="IPR050389">
    <property type="entry name" value="LysR-type_TF"/>
</dbReference>
<keyword evidence="2" id="KW-0805">Transcription regulation</keyword>
<dbReference type="SUPFAM" id="SSF53850">
    <property type="entry name" value="Periplasmic binding protein-like II"/>
    <property type="match status" value="1"/>
</dbReference>
<dbReference type="Gene3D" id="1.10.10.10">
    <property type="entry name" value="Winged helix-like DNA-binding domain superfamily/Winged helix DNA-binding domain"/>
    <property type="match status" value="1"/>
</dbReference>
<dbReference type="AlphaFoldDB" id="A0A5E4RK82"/>
<accession>A0A5E4RK82</accession>
<evidence type="ECO:0000256" key="4">
    <source>
        <dbReference type="ARBA" id="ARBA00023163"/>
    </source>
</evidence>
<dbReference type="InterPro" id="IPR036388">
    <property type="entry name" value="WH-like_DNA-bd_sf"/>
</dbReference>
<organism evidence="6 7">
    <name type="scientific">Pandoraea anhela</name>
    <dbReference type="NCBI Taxonomy" id="2508295"/>
    <lineage>
        <taxon>Bacteria</taxon>
        <taxon>Pseudomonadati</taxon>
        <taxon>Pseudomonadota</taxon>
        <taxon>Betaproteobacteria</taxon>
        <taxon>Burkholderiales</taxon>
        <taxon>Burkholderiaceae</taxon>
        <taxon>Pandoraea</taxon>
    </lineage>
</organism>
<dbReference type="Pfam" id="PF00126">
    <property type="entry name" value="HTH_1"/>
    <property type="match status" value="1"/>
</dbReference>
<evidence type="ECO:0000256" key="2">
    <source>
        <dbReference type="ARBA" id="ARBA00023015"/>
    </source>
</evidence>
<dbReference type="RefSeq" id="WP_150667021.1">
    <property type="nucleotide sequence ID" value="NZ_CABPSB010000001.1"/>
</dbReference>
<dbReference type="Gene3D" id="3.40.190.10">
    <property type="entry name" value="Periplasmic binding protein-like II"/>
    <property type="match status" value="2"/>
</dbReference>
<gene>
    <name evidence="6" type="ORF">PAN31108_00173</name>
</gene>
<dbReference type="InterPro" id="IPR000847">
    <property type="entry name" value="LysR_HTH_N"/>
</dbReference>
<evidence type="ECO:0000256" key="1">
    <source>
        <dbReference type="ARBA" id="ARBA00009437"/>
    </source>
</evidence>
<dbReference type="CDD" id="cd08465">
    <property type="entry name" value="PBP2_ToxR"/>
    <property type="match status" value="1"/>
</dbReference>
<evidence type="ECO:0000256" key="3">
    <source>
        <dbReference type="ARBA" id="ARBA00023125"/>
    </source>
</evidence>
<dbReference type="GO" id="GO:0003700">
    <property type="term" value="F:DNA-binding transcription factor activity"/>
    <property type="evidence" value="ECO:0007669"/>
    <property type="project" value="InterPro"/>
</dbReference>
<feature type="domain" description="HTH lysR-type" evidence="5">
    <location>
        <begin position="7"/>
        <end position="64"/>
    </location>
</feature>
<evidence type="ECO:0000313" key="7">
    <source>
        <dbReference type="Proteomes" id="UP000406256"/>
    </source>
</evidence>
<dbReference type="GO" id="GO:0003677">
    <property type="term" value="F:DNA binding"/>
    <property type="evidence" value="ECO:0007669"/>
    <property type="project" value="UniProtKB-KW"/>
</dbReference>
<dbReference type="PANTHER" id="PTHR30118">
    <property type="entry name" value="HTH-TYPE TRANSCRIPTIONAL REGULATOR LEUO-RELATED"/>
    <property type="match status" value="1"/>
</dbReference>
<sequence>MDDLRRIDLNLLLTLHALLAERHVSRAALRLHRSQPAVSHALAQLRGIFDDPLLVRRDGGLALTARALELQRPLEEALDRLQGLWHAPAFDPRRARRTFRIALSDYGSRVALPALTRRLREQAPGIDIAATQASREAMLTQLLDGEIDLALGVFHDCPGELETLTLFEESFVCLADRATLPARGHLTMAQWMARPHVLVAMRPGVDNEIDQALAASGHARRIAVTLPHWSVAPALIVGTDLVLTVAQRAVAHLRHDRKLRRFAAPFAIPPFPFQAVWHTRRDVDPAHRWLREQIVQVCSDGASSAIEAR</sequence>
<dbReference type="Proteomes" id="UP000406256">
    <property type="component" value="Unassembled WGS sequence"/>
</dbReference>
<keyword evidence="4" id="KW-0804">Transcription</keyword>
<keyword evidence="7" id="KW-1185">Reference proteome</keyword>
<dbReference type="InterPro" id="IPR036390">
    <property type="entry name" value="WH_DNA-bd_sf"/>
</dbReference>